<keyword evidence="3" id="KW-1185">Reference proteome</keyword>
<keyword evidence="1" id="KW-0472">Membrane</keyword>
<name>A0A1W2A9Y7_9SPHI</name>
<organism evidence="2 3">
    <name type="scientific">Pedobacter nyackensis</name>
    <dbReference type="NCBI Taxonomy" id="475255"/>
    <lineage>
        <taxon>Bacteria</taxon>
        <taxon>Pseudomonadati</taxon>
        <taxon>Bacteroidota</taxon>
        <taxon>Sphingobacteriia</taxon>
        <taxon>Sphingobacteriales</taxon>
        <taxon>Sphingobacteriaceae</taxon>
        <taxon>Pedobacter</taxon>
    </lineage>
</organism>
<dbReference type="Proteomes" id="UP000192678">
    <property type="component" value="Unassembled WGS sequence"/>
</dbReference>
<proteinExistence type="predicted"/>
<gene>
    <name evidence="2" type="ORF">SAMN04488101_101340</name>
</gene>
<dbReference type="EMBL" id="FWYB01000001">
    <property type="protein sequence ID" value="SMC57393.1"/>
    <property type="molecule type" value="Genomic_DNA"/>
</dbReference>
<evidence type="ECO:0000256" key="1">
    <source>
        <dbReference type="SAM" id="Phobius"/>
    </source>
</evidence>
<reference evidence="2 3" key="1">
    <citation type="submission" date="2017-04" db="EMBL/GenBank/DDBJ databases">
        <authorList>
            <person name="Afonso C.L."/>
            <person name="Miller P.J."/>
            <person name="Scott M.A."/>
            <person name="Spackman E."/>
            <person name="Goraichik I."/>
            <person name="Dimitrov K.M."/>
            <person name="Suarez D.L."/>
            <person name="Swayne D.E."/>
        </authorList>
    </citation>
    <scope>NUCLEOTIDE SEQUENCE [LARGE SCALE GENOMIC DNA]</scope>
    <source>
        <strain evidence="2 3">DSM 19625</strain>
    </source>
</reference>
<evidence type="ECO:0000313" key="2">
    <source>
        <dbReference type="EMBL" id="SMC57393.1"/>
    </source>
</evidence>
<dbReference type="AlphaFoldDB" id="A0A1W2A9Y7"/>
<dbReference type="STRING" id="475255.SAMN04488101_101340"/>
<feature type="transmembrane region" description="Helical" evidence="1">
    <location>
        <begin position="138"/>
        <end position="156"/>
    </location>
</feature>
<protein>
    <submittedName>
        <fullName evidence="2">Uncharacterized protein</fullName>
    </submittedName>
</protein>
<accession>A0A1W2A9Y7</accession>
<sequence length="170" mass="19237">MYNATILKSQKIKNLTKTDMTKKILLTTIIALSSMHFVSAKAKIPVCFPCETLQTIQELPTDSEIQKLAGQKVNLSYINNEYGILWMSIWNTNGRYILSDISNNTYFEIDPQAAKILKEKHNFDVETAQSPLSFWKTIGGKLVFSIILGLLIWGSIPSKNKNRDVKPVNI</sequence>
<keyword evidence="1" id="KW-0812">Transmembrane</keyword>
<keyword evidence="1" id="KW-1133">Transmembrane helix</keyword>
<evidence type="ECO:0000313" key="3">
    <source>
        <dbReference type="Proteomes" id="UP000192678"/>
    </source>
</evidence>